<accession>A0ABV3FLZ0</accession>
<feature type="compositionally biased region" description="Basic and acidic residues" evidence="1">
    <location>
        <begin position="41"/>
        <end position="50"/>
    </location>
</feature>
<evidence type="ECO:0000256" key="1">
    <source>
        <dbReference type="SAM" id="MobiDB-lite"/>
    </source>
</evidence>
<keyword evidence="3" id="KW-1185">Reference proteome</keyword>
<organism evidence="2 3">
    <name type="scientific">Nocardia aurea</name>
    <dbReference type="NCBI Taxonomy" id="2144174"/>
    <lineage>
        <taxon>Bacteria</taxon>
        <taxon>Bacillati</taxon>
        <taxon>Actinomycetota</taxon>
        <taxon>Actinomycetes</taxon>
        <taxon>Mycobacteriales</taxon>
        <taxon>Nocardiaceae</taxon>
        <taxon>Nocardia</taxon>
    </lineage>
</organism>
<dbReference type="RefSeq" id="WP_357779542.1">
    <property type="nucleotide sequence ID" value="NZ_JBFAKC010000001.1"/>
</dbReference>
<evidence type="ECO:0000313" key="3">
    <source>
        <dbReference type="Proteomes" id="UP001551695"/>
    </source>
</evidence>
<reference evidence="2 3" key="1">
    <citation type="submission" date="2024-06" db="EMBL/GenBank/DDBJ databases">
        <title>The Natural Products Discovery Center: Release of the First 8490 Sequenced Strains for Exploring Actinobacteria Biosynthetic Diversity.</title>
        <authorList>
            <person name="Kalkreuter E."/>
            <person name="Kautsar S.A."/>
            <person name="Yang D."/>
            <person name="Bader C.D."/>
            <person name="Teijaro C.N."/>
            <person name="Fluegel L."/>
            <person name="Davis C.M."/>
            <person name="Simpson J.R."/>
            <person name="Lauterbach L."/>
            <person name="Steele A.D."/>
            <person name="Gui C."/>
            <person name="Meng S."/>
            <person name="Li G."/>
            <person name="Viehrig K."/>
            <person name="Ye F."/>
            <person name="Su P."/>
            <person name="Kiefer A.F."/>
            <person name="Nichols A."/>
            <person name="Cepeda A.J."/>
            <person name="Yan W."/>
            <person name="Fan B."/>
            <person name="Jiang Y."/>
            <person name="Adhikari A."/>
            <person name="Zheng C.-J."/>
            <person name="Schuster L."/>
            <person name="Cowan T.M."/>
            <person name="Smanski M.J."/>
            <person name="Chevrette M.G."/>
            <person name="De Carvalho L.P.S."/>
            <person name="Shen B."/>
        </authorList>
    </citation>
    <scope>NUCLEOTIDE SEQUENCE [LARGE SCALE GENOMIC DNA]</scope>
    <source>
        <strain evidence="2 3">NPDC050403</strain>
    </source>
</reference>
<gene>
    <name evidence="2" type="ORF">AB0I48_02190</name>
</gene>
<dbReference type="Proteomes" id="UP001551695">
    <property type="component" value="Unassembled WGS sequence"/>
</dbReference>
<feature type="region of interest" description="Disordered" evidence="1">
    <location>
        <begin position="30"/>
        <end position="50"/>
    </location>
</feature>
<sequence length="50" mass="5366">MVGKPRATVVERVSADEVDLRVHALGVSPSNRVAIDPGTELDLRSETPKP</sequence>
<protein>
    <submittedName>
        <fullName evidence="2">Uncharacterized protein</fullName>
    </submittedName>
</protein>
<comment type="caution">
    <text evidence="2">The sequence shown here is derived from an EMBL/GenBank/DDBJ whole genome shotgun (WGS) entry which is preliminary data.</text>
</comment>
<proteinExistence type="predicted"/>
<evidence type="ECO:0000313" key="2">
    <source>
        <dbReference type="EMBL" id="MEV0706353.1"/>
    </source>
</evidence>
<dbReference type="EMBL" id="JBFAKC010000001">
    <property type="protein sequence ID" value="MEV0706353.1"/>
    <property type="molecule type" value="Genomic_DNA"/>
</dbReference>
<name>A0ABV3FLZ0_9NOCA</name>